<evidence type="ECO:0000259" key="7">
    <source>
        <dbReference type="SMART" id="SM00082"/>
    </source>
</evidence>
<feature type="region of interest" description="Disordered" evidence="4">
    <location>
        <begin position="415"/>
        <end position="466"/>
    </location>
</feature>
<dbReference type="AlphaFoldDB" id="L9KR50"/>
<keyword evidence="5" id="KW-0472">Membrane</keyword>
<dbReference type="PROSITE" id="PS51450">
    <property type="entry name" value="LRR"/>
    <property type="match status" value="1"/>
</dbReference>
<dbReference type="InterPro" id="IPR003591">
    <property type="entry name" value="Leu-rich_rpt_typical-subtyp"/>
</dbReference>
<dbReference type="KEGG" id="tup:102501960"/>
<keyword evidence="5" id="KW-1133">Transmembrane helix</keyword>
<feature type="chain" id="PRO_5004000122" evidence="6">
    <location>
        <begin position="17"/>
        <end position="647"/>
    </location>
</feature>
<dbReference type="Pfam" id="PF13855">
    <property type="entry name" value="LRR_8"/>
    <property type="match status" value="1"/>
</dbReference>
<evidence type="ECO:0000256" key="2">
    <source>
        <dbReference type="ARBA" id="ARBA00022729"/>
    </source>
</evidence>
<keyword evidence="9" id="KW-1185">Reference proteome</keyword>
<proteinExistence type="predicted"/>
<dbReference type="SMART" id="SM00364">
    <property type="entry name" value="LRR_BAC"/>
    <property type="match status" value="4"/>
</dbReference>
<evidence type="ECO:0000256" key="1">
    <source>
        <dbReference type="ARBA" id="ARBA00022614"/>
    </source>
</evidence>
<dbReference type="InterPro" id="IPR001611">
    <property type="entry name" value="Leu-rich_rpt"/>
</dbReference>
<dbReference type="PANTHER" id="PTHR24366:SF158">
    <property type="entry name" value="PLATELET GLYCOPROTEIN IB ALPHA CHAIN-LIKE-RELATED"/>
    <property type="match status" value="1"/>
</dbReference>
<dbReference type="FunCoup" id="L9KR50">
    <property type="interactions" value="136"/>
</dbReference>
<dbReference type="InParanoid" id="L9KR50"/>
<feature type="signal peptide" evidence="6">
    <location>
        <begin position="1"/>
        <end position="16"/>
    </location>
</feature>
<keyword evidence="1" id="KW-0433">Leucine-rich repeat</keyword>
<feature type="transmembrane region" description="Helical" evidence="5">
    <location>
        <begin position="526"/>
        <end position="550"/>
    </location>
</feature>
<reference evidence="9" key="1">
    <citation type="submission" date="2012-07" db="EMBL/GenBank/DDBJ databases">
        <title>Genome of the Chinese tree shrew, a rising model animal genetically related to primates.</title>
        <authorList>
            <person name="Zhang G."/>
            <person name="Fan Y."/>
            <person name="Yao Y."/>
            <person name="Huang Z."/>
        </authorList>
    </citation>
    <scope>NUCLEOTIDE SEQUENCE [LARGE SCALE GENOMIC DNA]</scope>
</reference>
<sequence>MPLILLLLLLPSLSYSHPNCEIFKGANKVEVNCEKQKLTKLPLGLPSDANTIYLRENPLGTFSLGSLVSFTHLTKLYLDQSELTTLQTDGVLPLLGTLDLSHNNLKRLPALGQALPALTILYVSFNKLTSLSPGVLDGLSQLQELYLRGNLLKTLPPGLLAPTTRLKKLSLADNKLTELPPGLLDGLDKLDTLYLQGNMLHNIPKGFFGDRLLPYAFLHGNPWFCDCEILHFQRWLKDNAQNVYLWKEGMDVKSTTSNVTTVRCSNIHDMPVYTFSGKDCPTLGDGDNTDIYDDYEEEDLKDGKVHATWSVVKISTNTKAHTTRWGLLYSESTTPLYSQVLFSSPTQEYTKEQTTFPTRWIPGSNTFPTTIESIMFSKTPKPTTKTTTIPTAQETTTVETTPEPTIALTTPEPTIALTTPEPTTTKTIPEPTRAPTTAEPTTAPSTPEPTTAPTTPEPTTALTTPEPTTLFIKTEPTSTSATSESATVITTEFVDLPKVHGLAEGNWDSSRKDLFLNPDFCCLLSLAFYILGILWLLIASVVLILLLTWVQHVKPQVLHSGQPVALAPATQTTHLEVQKGKQVTVPRAWLLFLQGSLPIFRSSLFLWVRPNGRVGPLVAGRRPSALSHGRGQDLLGTVGIRYSGHSL</sequence>
<dbReference type="OrthoDB" id="676979at2759"/>
<evidence type="ECO:0000313" key="8">
    <source>
        <dbReference type="EMBL" id="ELW63652.1"/>
    </source>
</evidence>
<dbReference type="InterPro" id="IPR025875">
    <property type="entry name" value="Leu-rich_rpt_4"/>
</dbReference>
<dbReference type="eggNOG" id="KOG0619">
    <property type="taxonomic scope" value="Eukaryota"/>
</dbReference>
<keyword evidence="5" id="KW-0812">Transmembrane</keyword>
<dbReference type="InterPro" id="IPR032675">
    <property type="entry name" value="LRR_dom_sf"/>
</dbReference>
<dbReference type="Gene3D" id="3.80.10.10">
    <property type="entry name" value="Ribonuclease Inhibitor"/>
    <property type="match status" value="1"/>
</dbReference>
<gene>
    <name evidence="8" type="ORF">TREES_T100004137</name>
</gene>
<evidence type="ECO:0000256" key="6">
    <source>
        <dbReference type="SAM" id="SignalP"/>
    </source>
</evidence>
<reference evidence="9" key="2">
    <citation type="journal article" date="2013" name="Nat. Commun.">
        <title>Genome of the Chinese tree shrew.</title>
        <authorList>
            <person name="Fan Y."/>
            <person name="Huang Z.Y."/>
            <person name="Cao C.C."/>
            <person name="Chen C.S."/>
            <person name="Chen Y.X."/>
            <person name="Fan D.D."/>
            <person name="He J."/>
            <person name="Hou H.L."/>
            <person name="Hu L."/>
            <person name="Hu X.T."/>
            <person name="Jiang X.T."/>
            <person name="Lai R."/>
            <person name="Lang Y.S."/>
            <person name="Liang B."/>
            <person name="Liao S.G."/>
            <person name="Mu D."/>
            <person name="Ma Y.Y."/>
            <person name="Niu Y.Y."/>
            <person name="Sun X.Q."/>
            <person name="Xia J.Q."/>
            <person name="Xiao J."/>
            <person name="Xiong Z.Q."/>
            <person name="Xu L."/>
            <person name="Yang L."/>
            <person name="Zhang Y."/>
            <person name="Zhao W."/>
            <person name="Zhao X.D."/>
            <person name="Zheng Y.T."/>
            <person name="Zhou J.M."/>
            <person name="Zhu Y.B."/>
            <person name="Zhang G.J."/>
            <person name="Wang J."/>
            <person name="Yao Y.G."/>
        </authorList>
    </citation>
    <scope>NUCLEOTIDE SEQUENCE [LARGE SCALE GENOMIC DNA]</scope>
</reference>
<name>L9KR50_TUPCH</name>
<dbReference type="STRING" id="246437.L9KR50"/>
<evidence type="ECO:0000256" key="3">
    <source>
        <dbReference type="ARBA" id="ARBA00022737"/>
    </source>
</evidence>
<protein>
    <submittedName>
        <fullName evidence="8">Platelet glycoprotein Ib alpha chain</fullName>
    </submittedName>
</protein>
<evidence type="ECO:0000256" key="4">
    <source>
        <dbReference type="SAM" id="MobiDB-lite"/>
    </source>
</evidence>
<dbReference type="GO" id="GO:0005886">
    <property type="term" value="C:plasma membrane"/>
    <property type="evidence" value="ECO:0007669"/>
    <property type="project" value="TreeGrafter"/>
</dbReference>
<dbReference type="EMBL" id="KB320771">
    <property type="protein sequence ID" value="ELW63652.1"/>
    <property type="molecule type" value="Genomic_DNA"/>
</dbReference>
<dbReference type="SMART" id="SM00082">
    <property type="entry name" value="LRRCT"/>
    <property type="match status" value="1"/>
</dbReference>
<keyword evidence="2 6" id="KW-0732">Signal</keyword>
<dbReference type="Pfam" id="PF12799">
    <property type="entry name" value="LRR_4"/>
    <property type="match status" value="1"/>
</dbReference>
<feature type="domain" description="LRRCT" evidence="7">
    <location>
        <begin position="221"/>
        <end position="281"/>
    </location>
</feature>
<accession>L9KR50</accession>
<dbReference type="InterPro" id="IPR000483">
    <property type="entry name" value="Cys-rich_flank_reg_C"/>
</dbReference>
<evidence type="ECO:0000313" key="9">
    <source>
        <dbReference type="Proteomes" id="UP000011518"/>
    </source>
</evidence>
<dbReference type="PRINTS" id="PR01217">
    <property type="entry name" value="PRICHEXTENSN"/>
</dbReference>
<dbReference type="SMART" id="SM00369">
    <property type="entry name" value="LRR_TYP"/>
    <property type="match status" value="5"/>
</dbReference>
<dbReference type="GO" id="GO:0007616">
    <property type="term" value="P:long-term memory"/>
    <property type="evidence" value="ECO:0007669"/>
    <property type="project" value="TreeGrafter"/>
</dbReference>
<dbReference type="PANTHER" id="PTHR24366">
    <property type="entry name" value="IG(IMMUNOGLOBULIN) AND LRR(LEUCINE RICH REPEAT) DOMAINS"/>
    <property type="match status" value="1"/>
</dbReference>
<dbReference type="Proteomes" id="UP000011518">
    <property type="component" value="Unassembled WGS sequence"/>
</dbReference>
<keyword evidence="3" id="KW-0677">Repeat</keyword>
<evidence type="ECO:0000256" key="5">
    <source>
        <dbReference type="SAM" id="Phobius"/>
    </source>
</evidence>
<dbReference type="SUPFAM" id="SSF52058">
    <property type="entry name" value="L domain-like"/>
    <property type="match status" value="1"/>
</dbReference>
<organism evidence="8 9">
    <name type="scientific">Tupaia chinensis</name>
    <name type="common">Chinese tree shrew</name>
    <name type="synonym">Tupaia belangeri chinensis</name>
    <dbReference type="NCBI Taxonomy" id="246437"/>
    <lineage>
        <taxon>Eukaryota</taxon>
        <taxon>Metazoa</taxon>
        <taxon>Chordata</taxon>
        <taxon>Craniata</taxon>
        <taxon>Vertebrata</taxon>
        <taxon>Euteleostomi</taxon>
        <taxon>Mammalia</taxon>
        <taxon>Eutheria</taxon>
        <taxon>Euarchontoglires</taxon>
        <taxon>Scandentia</taxon>
        <taxon>Tupaiidae</taxon>
        <taxon>Tupaia</taxon>
    </lineage>
</organism>